<protein>
    <submittedName>
        <fullName evidence="2">Uncharacterized protein</fullName>
    </submittedName>
</protein>
<dbReference type="EMBL" id="JAATEP010000014">
    <property type="protein sequence ID" value="NJP92070.1"/>
    <property type="molecule type" value="Genomic_DNA"/>
</dbReference>
<dbReference type="Proteomes" id="UP000696294">
    <property type="component" value="Unassembled WGS sequence"/>
</dbReference>
<evidence type="ECO:0000313" key="2">
    <source>
        <dbReference type="EMBL" id="NJP92070.1"/>
    </source>
</evidence>
<name>A0ABX1B2K9_9ACTN</name>
<keyword evidence="1" id="KW-0812">Transmembrane</keyword>
<reference evidence="2 3" key="1">
    <citation type="submission" date="2020-03" db="EMBL/GenBank/DDBJ databases">
        <title>WGS of actinomycetes isolated from Thailand.</title>
        <authorList>
            <person name="Thawai C."/>
        </authorList>
    </citation>
    <scope>NUCLEOTIDE SEQUENCE [LARGE SCALE GENOMIC DNA]</scope>
    <source>
        <strain evidence="2 3">FMUSA5-5</strain>
    </source>
</reference>
<evidence type="ECO:0000313" key="3">
    <source>
        <dbReference type="Proteomes" id="UP000696294"/>
    </source>
</evidence>
<gene>
    <name evidence="2" type="ORF">HCN51_21830</name>
</gene>
<keyword evidence="1" id="KW-0472">Membrane</keyword>
<keyword evidence="3" id="KW-1185">Reference proteome</keyword>
<evidence type="ECO:0000256" key="1">
    <source>
        <dbReference type="SAM" id="Phobius"/>
    </source>
</evidence>
<comment type="caution">
    <text evidence="2">The sequence shown here is derived from an EMBL/GenBank/DDBJ whole genome shotgun (WGS) entry which is preliminary data.</text>
</comment>
<proteinExistence type="predicted"/>
<accession>A0ABX1B2K9</accession>
<keyword evidence="1" id="KW-1133">Transmembrane helix</keyword>
<feature type="transmembrane region" description="Helical" evidence="1">
    <location>
        <begin position="40"/>
        <end position="62"/>
    </location>
</feature>
<sequence length="112" mass="12419">MSPSRASADPLLRASSLDAAVRLQRALHRLRVPADVHDGYGLALVSVWVGLVVWCDCGSFWWRTGWDAARKRPVYAWHPVLEPERAAARIARRYADLRASQTTPGAGAQPCR</sequence>
<organism evidence="2 3">
    <name type="scientific">Nonomuraea composti</name>
    <dbReference type="NCBI Taxonomy" id="2720023"/>
    <lineage>
        <taxon>Bacteria</taxon>
        <taxon>Bacillati</taxon>
        <taxon>Actinomycetota</taxon>
        <taxon>Actinomycetes</taxon>
        <taxon>Streptosporangiales</taxon>
        <taxon>Streptosporangiaceae</taxon>
        <taxon>Nonomuraea</taxon>
    </lineage>
</organism>
<dbReference type="RefSeq" id="WP_168011343.1">
    <property type="nucleotide sequence ID" value="NZ_JAATEP010000014.1"/>
</dbReference>